<sequence>MSRQGDMIKELRGRKLSSLEAFLKQKIDEVHKDKMKVVKYGAEASGSSETEDKESFASEIKRHKDMVRISEKVCKKALKAVTIERVSQNISDVCATVESTALAGKFNVDGPDMTGQNITMVHADQRSFAVAGMANNFDFTSLVSQKINDRMVDGM</sequence>
<dbReference type="Proteomes" id="UP000236664">
    <property type="component" value="Unassembled WGS sequence"/>
</dbReference>
<organism evidence="1 2">
    <name type="scientific">Gibberella nygamai</name>
    <name type="common">Bean root rot disease fungus</name>
    <name type="synonym">Fusarium nygamai</name>
    <dbReference type="NCBI Taxonomy" id="42673"/>
    <lineage>
        <taxon>Eukaryota</taxon>
        <taxon>Fungi</taxon>
        <taxon>Dikarya</taxon>
        <taxon>Ascomycota</taxon>
        <taxon>Pezizomycotina</taxon>
        <taxon>Sordariomycetes</taxon>
        <taxon>Hypocreomycetidae</taxon>
        <taxon>Hypocreales</taxon>
        <taxon>Nectriaceae</taxon>
        <taxon>Fusarium</taxon>
        <taxon>Fusarium fujikuroi species complex</taxon>
    </lineage>
</organism>
<keyword evidence="2" id="KW-1185">Reference proteome</keyword>
<comment type="caution">
    <text evidence="1">The sequence shown here is derived from an EMBL/GenBank/DDBJ whole genome shotgun (WGS) entry which is preliminary data.</text>
</comment>
<evidence type="ECO:0000313" key="2">
    <source>
        <dbReference type="Proteomes" id="UP000236664"/>
    </source>
</evidence>
<gene>
    <name evidence="1" type="ORF">FNYG_15482</name>
</gene>
<reference evidence="1 2" key="1">
    <citation type="submission" date="2017-06" db="EMBL/GenBank/DDBJ databases">
        <title>Genome of Fusarium nygamai isolate CS10214.</title>
        <authorList>
            <person name="Gardiner D.M."/>
            <person name="Obanor F."/>
            <person name="Kazan K."/>
        </authorList>
    </citation>
    <scope>NUCLEOTIDE SEQUENCE [LARGE SCALE GENOMIC DNA]</scope>
    <source>
        <strain evidence="1 2">CS10214</strain>
    </source>
</reference>
<accession>A0A2K0UCR1</accession>
<evidence type="ECO:0008006" key="3">
    <source>
        <dbReference type="Google" id="ProtNLM"/>
    </source>
</evidence>
<dbReference type="STRING" id="42673.A0A2K0UCR1"/>
<proteinExistence type="predicted"/>
<dbReference type="OrthoDB" id="432483at2759"/>
<protein>
    <recommendedName>
        <fullName evidence="3">Fungal N-terminal domain-containing protein</fullName>
    </recommendedName>
</protein>
<dbReference type="AlphaFoldDB" id="A0A2K0UCR1"/>
<dbReference type="EMBL" id="MTQA01000584">
    <property type="protein sequence ID" value="PNP55568.1"/>
    <property type="molecule type" value="Genomic_DNA"/>
</dbReference>
<evidence type="ECO:0000313" key="1">
    <source>
        <dbReference type="EMBL" id="PNP55568.1"/>
    </source>
</evidence>
<name>A0A2K0UCR1_GIBNY</name>